<dbReference type="PROSITE" id="PS50240">
    <property type="entry name" value="TRYPSIN_DOM"/>
    <property type="match status" value="1"/>
</dbReference>
<dbReference type="PANTHER" id="PTHR24276">
    <property type="entry name" value="POLYSERASE-RELATED"/>
    <property type="match status" value="1"/>
</dbReference>
<dbReference type="RefSeq" id="WP_224312726.1">
    <property type="nucleotide sequence ID" value="NZ_JAIRBM010000005.1"/>
</dbReference>
<dbReference type="InterPro" id="IPR001314">
    <property type="entry name" value="Peptidase_S1A"/>
</dbReference>
<dbReference type="SUPFAM" id="SSF50494">
    <property type="entry name" value="Trypsin-like serine proteases"/>
    <property type="match status" value="1"/>
</dbReference>
<dbReference type="InterPro" id="IPR050430">
    <property type="entry name" value="Peptidase_S1"/>
</dbReference>
<evidence type="ECO:0000256" key="1">
    <source>
        <dbReference type="ARBA" id="ARBA00007664"/>
    </source>
</evidence>
<dbReference type="PROSITE" id="PS00135">
    <property type="entry name" value="TRYPSIN_SER"/>
    <property type="match status" value="1"/>
</dbReference>
<protein>
    <submittedName>
        <fullName evidence="6">Trypsin-like serine protease</fullName>
        <ecNumber evidence="6">3.4.21.-</ecNumber>
    </submittedName>
</protein>
<feature type="signal peptide" evidence="4">
    <location>
        <begin position="1"/>
        <end position="22"/>
    </location>
</feature>
<dbReference type="PRINTS" id="PR00722">
    <property type="entry name" value="CHYMOTRYPSIN"/>
</dbReference>
<keyword evidence="2" id="KW-1015">Disulfide bond</keyword>
<dbReference type="PANTHER" id="PTHR24276:SF98">
    <property type="entry name" value="FI18310P1-RELATED"/>
    <property type="match status" value="1"/>
</dbReference>
<dbReference type="Proteomes" id="UP000704176">
    <property type="component" value="Unassembled WGS sequence"/>
</dbReference>
<dbReference type="PROSITE" id="PS00134">
    <property type="entry name" value="TRYPSIN_HIS"/>
    <property type="match status" value="1"/>
</dbReference>
<evidence type="ECO:0000256" key="4">
    <source>
        <dbReference type="SAM" id="SignalP"/>
    </source>
</evidence>
<dbReference type="SMART" id="SM00020">
    <property type="entry name" value="Tryp_SPc"/>
    <property type="match status" value="1"/>
</dbReference>
<keyword evidence="4" id="KW-0732">Signal</keyword>
<keyword evidence="3" id="KW-0720">Serine protease</keyword>
<evidence type="ECO:0000256" key="2">
    <source>
        <dbReference type="ARBA" id="ARBA00023157"/>
    </source>
</evidence>
<sequence length="266" mass="27533">MRFQPLIGATAALLSFMLPAHAVIQGTPLRDPNGLRRSVVAVENNSGELCSGAVVGPDLVLTAAHCLTDRAAYRVVVAGRSFKMQAVNVAAAAIHPTFVAGTTPRTQPGVDLALLKLERPLGADFIPFDLSRAGNVGEGDTVTIVGFGVLAEKANKSARTLRQTELLAVGTVQIANRVVIATDRGRLAETAGAGACRGDSGGPVLTRSHVGYHLSGIISWSSGALRTNGPSACGGLTAMTSLTDHMGWIRQAMGSLDGLGTAWSKR</sequence>
<reference evidence="6 7" key="1">
    <citation type="submission" date="2021-09" db="EMBL/GenBank/DDBJ databases">
        <title>The complete genome sequence of a new microorganism.</title>
        <authorList>
            <person name="Zi Z."/>
        </authorList>
    </citation>
    <scope>NUCLEOTIDE SEQUENCE [LARGE SCALE GENOMIC DNA]</scope>
    <source>
        <strain evidence="6 7">WGZ8</strain>
    </source>
</reference>
<dbReference type="InterPro" id="IPR001254">
    <property type="entry name" value="Trypsin_dom"/>
</dbReference>
<dbReference type="InterPro" id="IPR043504">
    <property type="entry name" value="Peptidase_S1_PA_chymotrypsin"/>
</dbReference>
<gene>
    <name evidence="6" type="ORF">K9B37_08895</name>
</gene>
<evidence type="ECO:0000256" key="3">
    <source>
        <dbReference type="RuleBase" id="RU363034"/>
    </source>
</evidence>
<keyword evidence="7" id="KW-1185">Reference proteome</keyword>
<proteinExistence type="inferred from homology"/>
<dbReference type="Pfam" id="PF00089">
    <property type="entry name" value="Trypsin"/>
    <property type="match status" value="1"/>
</dbReference>
<feature type="domain" description="Peptidase S1" evidence="5">
    <location>
        <begin position="6"/>
        <end position="254"/>
    </location>
</feature>
<keyword evidence="3" id="KW-0645">Protease</keyword>
<dbReference type="InterPro" id="IPR009003">
    <property type="entry name" value="Peptidase_S1_PA"/>
</dbReference>
<evidence type="ECO:0000313" key="7">
    <source>
        <dbReference type="Proteomes" id="UP000704176"/>
    </source>
</evidence>
<dbReference type="GO" id="GO:0016787">
    <property type="term" value="F:hydrolase activity"/>
    <property type="evidence" value="ECO:0007669"/>
    <property type="project" value="UniProtKB-KW"/>
</dbReference>
<dbReference type="EC" id="3.4.21.-" evidence="6"/>
<dbReference type="Gene3D" id="2.40.10.10">
    <property type="entry name" value="Trypsin-like serine proteases"/>
    <property type="match status" value="1"/>
</dbReference>
<comment type="similarity">
    <text evidence="1">Belongs to the peptidase S1 family.</text>
</comment>
<accession>A0ABS7VMP1</accession>
<keyword evidence="3 6" id="KW-0378">Hydrolase</keyword>
<feature type="chain" id="PRO_5045050520" evidence="4">
    <location>
        <begin position="23"/>
        <end position="266"/>
    </location>
</feature>
<evidence type="ECO:0000259" key="5">
    <source>
        <dbReference type="PROSITE" id="PS50240"/>
    </source>
</evidence>
<dbReference type="InterPro" id="IPR018114">
    <property type="entry name" value="TRYPSIN_HIS"/>
</dbReference>
<name>A0ABS7VMP1_9HYPH</name>
<organism evidence="6 7">
    <name type="scientific">Microvirga puerhi</name>
    <dbReference type="NCBI Taxonomy" id="2876078"/>
    <lineage>
        <taxon>Bacteria</taxon>
        <taxon>Pseudomonadati</taxon>
        <taxon>Pseudomonadota</taxon>
        <taxon>Alphaproteobacteria</taxon>
        <taxon>Hyphomicrobiales</taxon>
        <taxon>Methylobacteriaceae</taxon>
        <taxon>Microvirga</taxon>
    </lineage>
</organism>
<evidence type="ECO:0000313" key="6">
    <source>
        <dbReference type="EMBL" id="MBZ6076405.1"/>
    </source>
</evidence>
<comment type="caution">
    <text evidence="6">The sequence shown here is derived from an EMBL/GenBank/DDBJ whole genome shotgun (WGS) entry which is preliminary data.</text>
</comment>
<dbReference type="InterPro" id="IPR033116">
    <property type="entry name" value="TRYPSIN_SER"/>
</dbReference>
<dbReference type="EMBL" id="JAIRBM010000005">
    <property type="protein sequence ID" value="MBZ6076405.1"/>
    <property type="molecule type" value="Genomic_DNA"/>
</dbReference>